<dbReference type="CDD" id="cd14792">
    <property type="entry name" value="GH27"/>
    <property type="match status" value="1"/>
</dbReference>
<evidence type="ECO:0000313" key="6">
    <source>
        <dbReference type="Proteomes" id="UP001235939"/>
    </source>
</evidence>
<accession>A0ABY6L609</accession>
<dbReference type="PANTHER" id="PTHR11452">
    <property type="entry name" value="ALPHA-GALACTOSIDASE/ALPHA-N-ACETYLGALACTOSAMINIDASE"/>
    <property type="match status" value="1"/>
</dbReference>
<sequence>MCSERLFMKMADRLVQDGYKDAGYNRINIDDCWMAPSRSDRGILMADPLRFPRGIKFLADYMHARGLKLGIYADFGSRTCMGFPGTRLQDMERDVATFTSWGVDMIKMDGCHTHPNNIESGYLRMGQLLNKTGRPVVFSCSWPFYQTFRDIQPNLTKVAQTCNLWRSFIDVEISWKSIHGIMKFYGDNQQVLAKHAGPGQWNDPDMVSNGISIKLQIPTRK</sequence>
<dbReference type="PANTHER" id="PTHR11452:SF83">
    <property type="entry name" value="ALPHA-GALACTOSIDASE"/>
    <property type="match status" value="1"/>
</dbReference>
<proteinExistence type="inferred from homology"/>
<dbReference type="EC" id="3.2.1.-" evidence="4"/>
<gene>
    <name evidence="5" type="ORF">LAZ67_12003603</name>
</gene>
<keyword evidence="6" id="KW-1185">Reference proteome</keyword>
<evidence type="ECO:0000256" key="4">
    <source>
        <dbReference type="RuleBase" id="RU361168"/>
    </source>
</evidence>
<dbReference type="Pfam" id="PF16499">
    <property type="entry name" value="Melibiase_2"/>
    <property type="match status" value="1"/>
</dbReference>
<keyword evidence="4" id="KW-1015">Disulfide bond</keyword>
<evidence type="ECO:0000313" key="5">
    <source>
        <dbReference type="EMBL" id="UYV75358.1"/>
    </source>
</evidence>
<dbReference type="SUPFAM" id="SSF51445">
    <property type="entry name" value="(Trans)glycosidases"/>
    <property type="match status" value="1"/>
</dbReference>
<evidence type="ECO:0000256" key="2">
    <source>
        <dbReference type="ARBA" id="ARBA00022801"/>
    </source>
</evidence>
<dbReference type="Proteomes" id="UP001235939">
    <property type="component" value="Chromosome 12"/>
</dbReference>
<dbReference type="InterPro" id="IPR013785">
    <property type="entry name" value="Aldolase_TIM"/>
</dbReference>
<comment type="subunit">
    <text evidence="4">Homodimer.</text>
</comment>
<name>A0ABY6L609_9ARAC</name>
<organism evidence="5 6">
    <name type="scientific">Cordylochernes scorpioides</name>
    <dbReference type="NCBI Taxonomy" id="51811"/>
    <lineage>
        <taxon>Eukaryota</taxon>
        <taxon>Metazoa</taxon>
        <taxon>Ecdysozoa</taxon>
        <taxon>Arthropoda</taxon>
        <taxon>Chelicerata</taxon>
        <taxon>Arachnida</taxon>
        <taxon>Pseudoscorpiones</taxon>
        <taxon>Cheliferoidea</taxon>
        <taxon>Chernetidae</taxon>
        <taxon>Cordylochernes</taxon>
    </lineage>
</organism>
<dbReference type="InterPro" id="IPR000111">
    <property type="entry name" value="Glyco_hydro_27/36_CS"/>
</dbReference>
<dbReference type="PRINTS" id="PR00740">
    <property type="entry name" value="GLHYDRLASE27"/>
</dbReference>
<dbReference type="EMBL" id="CP092874">
    <property type="protein sequence ID" value="UYV75358.1"/>
    <property type="molecule type" value="Genomic_DNA"/>
</dbReference>
<evidence type="ECO:0000256" key="1">
    <source>
        <dbReference type="ARBA" id="ARBA00009743"/>
    </source>
</evidence>
<comment type="similarity">
    <text evidence="1 4">Belongs to the glycosyl hydrolase 27 family.</text>
</comment>
<keyword evidence="2 4" id="KW-0378">Hydrolase</keyword>
<dbReference type="InterPro" id="IPR002241">
    <property type="entry name" value="Glyco_hydro_27"/>
</dbReference>
<dbReference type="Gene3D" id="3.20.20.70">
    <property type="entry name" value="Aldolase class I"/>
    <property type="match status" value="1"/>
</dbReference>
<dbReference type="InterPro" id="IPR017853">
    <property type="entry name" value="GH"/>
</dbReference>
<reference evidence="5 6" key="1">
    <citation type="submission" date="2022-01" db="EMBL/GenBank/DDBJ databases">
        <title>A chromosomal length assembly of Cordylochernes scorpioides.</title>
        <authorList>
            <person name="Zeh D."/>
            <person name="Zeh J."/>
        </authorList>
    </citation>
    <scope>NUCLEOTIDE SEQUENCE [LARGE SCALE GENOMIC DNA]</scope>
    <source>
        <strain evidence="5">IN4F17</strain>
        <tissue evidence="5">Whole Body</tissue>
    </source>
</reference>
<dbReference type="PROSITE" id="PS00512">
    <property type="entry name" value="ALPHA_GALACTOSIDASE"/>
    <property type="match status" value="1"/>
</dbReference>
<protein>
    <recommendedName>
        <fullName evidence="4">Alpha-galactosidase</fullName>
        <ecNumber evidence="4">3.2.1.-</ecNumber>
    </recommendedName>
</protein>
<evidence type="ECO:0000256" key="3">
    <source>
        <dbReference type="ARBA" id="ARBA00023295"/>
    </source>
</evidence>
<keyword evidence="3 4" id="KW-0326">Glycosidase</keyword>